<reference evidence="2 3" key="1">
    <citation type="submission" date="2018-08" db="EMBL/GenBank/DDBJ databases">
        <title>Genome sequencing of Agrobacterium vitis strain ICMP 10754.</title>
        <authorList>
            <person name="Visnovsky S.B."/>
            <person name="Pitman A.R."/>
        </authorList>
    </citation>
    <scope>NUCLEOTIDE SEQUENCE [LARGE SCALE GENOMIC DNA]</scope>
    <source>
        <strain evidence="2 3">ICMP 10754</strain>
    </source>
</reference>
<name>A0A368NI40_AGRVI</name>
<comment type="caution">
    <text evidence="2">The sequence shown here is derived from an EMBL/GenBank/DDBJ whole genome shotgun (WGS) entry which is preliminary data.</text>
</comment>
<evidence type="ECO:0000313" key="2">
    <source>
        <dbReference type="EMBL" id="KAA3525343.1"/>
    </source>
</evidence>
<feature type="compositionally biased region" description="Basic residues" evidence="1">
    <location>
        <begin position="1"/>
        <end position="11"/>
    </location>
</feature>
<sequence length="61" mass="6612">MILERAKKKHPRTDASSVKVVKPPEGNSWGETIKDSLDAAIGIYRMGALAFKVALKSLCAI</sequence>
<dbReference type="Proteomes" id="UP000436911">
    <property type="component" value="Unassembled WGS sequence"/>
</dbReference>
<accession>A0A368NI40</accession>
<evidence type="ECO:0000313" key="3">
    <source>
        <dbReference type="Proteomes" id="UP000436911"/>
    </source>
</evidence>
<proteinExistence type="predicted"/>
<evidence type="ECO:0000256" key="1">
    <source>
        <dbReference type="SAM" id="MobiDB-lite"/>
    </source>
</evidence>
<dbReference type="EMBL" id="QUSG01000012">
    <property type="protein sequence ID" value="KAA3525343.1"/>
    <property type="molecule type" value="Genomic_DNA"/>
</dbReference>
<feature type="region of interest" description="Disordered" evidence="1">
    <location>
        <begin position="1"/>
        <end position="23"/>
    </location>
</feature>
<gene>
    <name evidence="2" type="ORF">DXT89_18635</name>
</gene>
<organism evidence="2 3">
    <name type="scientific">Agrobacterium vitis</name>
    <name type="common">Rhizobium vitis</name>
    <dbReference type="NCBI Taxonomy" id="373"/>
    <lineage>
        <taxon>Bacteria</taxon>
        <taxon>Pseudomonadati</taxon>
        <taxon>Pseudomonadota</taxon>
        <taxon>Alphaproteobacteria</taxon>
        <taxon>Hyphomicrobiales</taxon>
        <taxon>Rhizobiaceae</taxon>
        <taxon>Rhizobium/Agrobacterium group</taxon>
        <taxon>Agrobacterium</taxon>
    </lineage>
</organism>
<protein>
    <submittedName>
        <fullName evidence="2">Uncharacterized protein</fullName>
    </submittedName>
</protein>
<dbReference type="AlphaFoldDB" id="A0A368NI40"/>